<dbReference type="EMBL" id="CP064942">
    <property type="protein sequence ID" value="QPH53513.1"/>
    <property type="molecule type" value="Genomic_DNA"/>
</dbReference>
<dbReference type="InterPro" id="IPR011013">
    <property type="entry name" value="Gal_mutarotase_sf_dom"/>
</dbReference>
<dbReference type="GO" id="GO:0006006">
    <property type="term" value="P:glucose metabolic process"/>
    <property type="evidence" value="ECO:0007669"/>
    <property type="project" value="TreeGrafter"/>
</dbReference>
<evidence type="ECO:0000256" key="2">
    <source>
        <dbReference type="ARBA" id="ARBA00023235"/>
    </source>
</evidence>
<comment type="similarity">
    <text evidence="1">Belongs to the aldose epimerase family.</text>
</comment>
<protein>
    <submittedName>
        <fullName evidence="4">Galactose mutarotase</fullName>
    </submittedName>
</protein>
<dbReference type="PANTHER" id="PTHR10091:SF0">
    <property type="entry name" value="GALACTOSE MUTAROTASE"/>
    <property type="match status" value="1"/>
</dbReference>
<dbReference type="InterPro" id="IPR047215">
    <property type="entry name" value="Galactose_mutarotase-like"/>
</dbReference>
<dbReference type="GO" id="GO:0030246">
    <property type="term" value="F:carbohydrate binding"/>
    <property type="evidence" value="ECO:0007669"/>
    <property type="project" value="InterPro"/>
</dbReference>
<dbReference type="InterPro" id="IPR014718">
    <property type="entry name" value="GH-type_carb-bd"/>
</dbReference>
<accession>A0A7S9QC35</accession>
<sequence length="330" mass="36498">MQQIGSVNGTPVHEHILDSGAARVSILSYGATIRDWRIDSVAEAMVLGFPDFETYLTQSRAHGVIAGRVANRTGFGRFTLDGTAHQLDVAKPPHHLHGGGEGLGKVVWEMEPDGDRAVRLTHTSPHGHMGYPGEVAFSALFELDGPRLTLTMEGQPDRRTPINLAQHNYYTLGATTGVRDHVFHAAADRFTPTDDTLLPTGEIAAVAGTRYDFRTPRSSREADPDEQGIDINMVLADGRPAEVECCTLLNPANDVRMRMWTDQPGLQVFNTWHFRFDVDHHDGLRTEGYQGFAVEPQHFPDSLNNPDWPSIIYSPDRPYKQVLGVEIARG</sequence>
<dbReference type="RefSeq" id="WP_196102722.1">
    <property type="nucleotide sequence ID" value="NZ_CP064942.1"/>
</dbReference>
<dbReference type="KEGG" id="poz:I0K15_17270"/>
<evidence type="ECO:0000313" key="4">
    <source>
        <dbReference type="EMBL" id="QPH53513.1"/>
    </source>
</evidence>
<organism evidence="4 5">
    <name type="scientific">Pontivivens ytuae</name>
    <dbReference type="NCBI Taxonomy" id="2789856"/>
    <lineage>
        <taxon>Bacteria</taxon>
        <taxon>Pseudomonadati</taxon>
        <taxon>Pseudomonadota</taxon>
        <taxon>Alphaproteobacteria</taxon>
        <taxon>Rhodobacterales</taxon>
        <taxon>Paracoccaceae</taxon>
        <taxon>Pontivivens</taxon>
    </lineage>
</organism>
<keyword evidence="5" id="KW-1185">Reference proteome</keyword>
<dbReference type="GO" id="GO:0004034">
    <property type="term" value="F:aldose 1-epimerase activity"/>
    <property type="evidence" value="ECO:0007669"/>
    <property type="project" value="TreeGrafter"/>
</dbReference>
<evidence type="ECO:0000256" key="1">
    <source>
        <dbReference type="ARBA" id="ARBA00006206"/>
    </source>
</evidence>
<dbReference type="Pfam" id="PF01263">
    <property type="entry name" value="Aldose_epim"/>
    <property type="match status" value="1"/>
</dbReference>
<dbReference type="Gene3D" id="2.70.98.10">
    <property type="match status" value="1"/>
</dbReference>
<reference evidence="4 5" key="1">
    <citation type="submission" date="2020-11" db="EMBL/GenBank/DDBJ databases">
        <title>Description of Pontivivens ytuae sp. nov. isolated from deep sea sediment of Mariana Trench.</title>
        <authorList>
            <person name="Wang Z."/>
            <person name="Sun Q.-L."/>
            <person name="Xu X.-D."/>
            <person name="Tang Y.-Z."/>
            <person name="Zhang J."/>
        </authorList>
    </citation>
    <scope>NUCLEOTIDE SEQUENCE [LARGE SCALE GENOMIC DNA]</scope>
    <source>
        <strain evidence="4 5">MT2928</strain>
    </source>
</reference>
<keyword evidence="3" id="KW-0119">Carbohydrate metabolism</keyword>
<dbReference type="GO" id="GO:0033499">
    <property type="term" value="P:galactose catabolic process via UDP-galactose, Leloir pathway"/>
    <property type="evidence" value="ECO:0007669"/>
    <property type="project" value="TreeGrafter"/>
</dbReference>
<dbReference type="CDD" id="cd09019">
    <property type="entry name" value="galactose_mutarotase_like"/>
    <property type="match status" value="1"/>
</dbReference>
<keyword evidence="2" id="KW-0413">Isomerase</keyword>
<evidence type="ECO:0000256" key="3">
    <source>
        <dbReference type="ARBA" id="ARBA00023277"/>
    </source>
</evidence>
<proteinExistence type="inferred from homology"/>
<evidence type="ECO:0000313" key="5">
    <source>
        <dbReference type="Proteomes" id="UP000594800"/>
    </source>
</evidence>
<dbReference type="AlphaFoldDB" id="A0A7S9QC35"/>
<dbReference type="Proteomes" id="UP000594800">
    <property type="component" value="Chromosome"/>
</dbReference>
<gene>
    <name evidence="4" type="ORF">I0K15_17270</name>
</gene>
<dbReference type="SUPFAM" id="SSF74650">
    <property type="entry name" value="Galactose mutarotase-like"/>
    <property type="match status" value="1"/>
</dbReference>
<name>A0A7S9QC35_9RHOB</name>
<dbReference type="PANTHER" id="PTHR10091">
    <property type="entry name" value="ALDOSE-1-EPIMERASE"/>
    <property type="match status" value="1"/>
</dbReference>
<dbReference type="InterPro" id="IPR008183">
    <property type="entry name" value="Aldose_1/G6P_1-epimerase"/>
</dbReference>